<organism evidence="1 2">
    <name type="scientific">Cyclotella atomus</name>
    <dbReference type="NCBI Taxonomy" id="382360"/>
    <lineage>
        <taxon>Eukaryota</taxon>
        <taxon>Sar</taxon>
        <taxon>Stramenopiles</taxon>
        <taxon>Ochrophyta</taxon>
        <taxon>Bacillariophyta</taxon>
        <taxon>Coscinodiscophyceae</taxon>
        <taxon>Thalassiosirophycidae</taxon>
        <taxon>Stephanodiscales</taxon>
        <taxon>Stephanodiscaceae</taxon>
        <taxon>Cyclotella</taxon>
    </lineage>
</organism>
<reference evidence="1 2" key="1">
    <citation type="submission" date="2024-10" db="EMBL/GenBank/DDBJ databases">
        <title>Updated reference genomes for cyclostephanoid diatoms.</title>
        <authorList>
            <person name="Roberts W.R."/>
            <person name="Alverson A.J."/>
        </authorList>
    </citation>
    <scope>NUCLEOTIDE SEQUENCE [LARGE SCALE GENOMIC DNA]</scope>
    <source>
        <strain evidence="1 2">AJA010-31</strain>
    </source>
</reference>
<evidence type="ECO:0000313" key="1">
    <source>
        <dbReference type="EMBL" id="KAL3789264.1"/>
    </source>
</evidence>
<protein>
    <submittedName>
        <fullName evidence="1">Uncharacterized protein</fullName>
    </submittedName>
</protein>
<name>A0ABD3PMJ7_9STRA</name>
<accession>A0ABD3PMJ7</accession>
<dbReference type="EMBL" id="JALLPJ020000530">
    <property type="protein sequence ID" value="KAL3789264.1"/>
    <property type="molecule type" value="Genomic_DNA"/>
</dbReference>
<keyword evidence="2" id="KW-1185">Reference proteome</keyword>
<sequence>MPTSVVPVSVERELRRSGVLIREGEFGELSKDQIREIKGVIDSSGGGVSISQAMLVRESALTGQIITSFGDAVRFSDQINRSVGSTPILQLSCELNMSPIVIMITVMQYRYDKEYPGISQSARNHLLKRIIENRNVHSCRESLDILSHDERCELRTAQKNDVIVGASFYVYTLLNQQLAADWENKLYHHLRNKGIVFFNEEEAVQ</sequence>
<evidence type="ECO:0000313" key="2">
    <source>
        <dbReference type="Proteomes" id="UP001530400"/>
    </source>
</evidence>
<proteinExistence type="predicted"/>
<dbReference type="AlphaFoldDB" id="A0ABD3PMJ7"/>
<gene>
    <name evidence="1" type="ORF">ACHAWO_007473</name>
</gene>
<comment type="caution">
    <text evidence="1">The sequence shown here is derived from an EMBL/GenBank/DDBJ whole genome shotgun (WGS) entry which is preliminary data.</text>
</comment>
<dbReference type="Proteomes" id="UP001530400">
    <property type="component" value="Unassembled WGS sequence"/>
</dbReference>